<reference evidence="6" key="1">
    <citation type="journal article" date="2023" name="Int. J. Syst. Evol. Microbiol.">
        <title>Sinisalibacter aestuarii sp. nov., isolated from estuarine sediment of the Arakawa River.</title>
        <authorList>
            <person name="Arafat S.T."/>
            <person name="Hirano S."/>
            <person name="Sato A."/>
            <person name="Takeuchi K."/>
            <person name="Yasuda T."/>
            <person name="Terahara T."/>
            <person name="Hamada M."/>
            <person name="Kobayashi T."/>
        </authorList>
    </citation>
    <scope>NUCLEOTIDE SEQUENCE</scope>
    <source>
        <strain evidence="6">B-399</strain>
    </source>
</reference>
<evidence type="ECO:0000313" key="6">
    <source>
        <dbReference type="EMBL" id="GKY88740.1"/>
    </source>
</evidence>
<evidence type="ECO:0000256" key="2">
    <source>
        <dbReference type="ARBA" id="ARBA00023015"/>
    </source>
</evidence>
<keyword evidence="3" id="KW-0238">DNA-binding</keyword>
<keyword evidence="7" id="KW-1185">Reference proteome</keyword>
<dbReference type="InterPro" id="IPR036390">
    <property type="entry name" value="WH_DNA-bd_sf"/>
</dbReference>
<dbReference type="InterPro" id="IPR051081">
    <property type="entry name" value="HTH_MetalResp_TranReg"/>
</dbReference>
<feature type="domain" description="HTH arsR-type" evidence="5">
    <location>
        <begin position="1"/>
        <end position="96"/>
    </location>
</feature>
<dbReference type="InterPro" id="IPR001845">
    <property type="entry name" value="HTH_ArsR_DNA-bd_dom"/>
</dbReference>
<dbReference type="PROSITE" id="PS50987">
    <property type="entry name" value="HTH_ARSR_2"/>
    <property type="match status" value="1"/>
</dbReference>
<keyword evidence="2" id="KW-0805">Transcription regulation</keyword>
<dbReference type="Proteomes" id="UP001144205">
    <property type="component" value="Unassembled WGS sequence"/>
</dbReference>
<evidence type="ECO:0000259" key="5">
    <source>
        <dbReference type="PROSITE" id="PS50987"/>
    </source>
</evidence>
<protein>
    <recommendedName>
        <fullName evidence="5">HTH arsR-type domain-containing protein</fullName>
    </recommendedName>
</protein>
<dbReference type="PANTHER" id="PTHR33154">
    <property type="entry name" value="TRANSCRIPTIONAL REGULATOR, ARSR FAMILY"/>
    <property type="match status" value="1"/>
</dbReference>
<evidence type="ECO:0000256" key="3">
    <source>
        <dbReference type="ARBA" id="ARBA00023125"/>
    </source>
</evidence>
<dbReference type="Pfam" id="PF12840">
    <property type="entry name" value="HTH_20"/>
    <property type="match status" value="1"/>
</dbReference>
<dbReference type="Gene3D" id="1.10.10.10">
    <property type="entry name" value="Winged helix-like DNA-binding domain superfamily/Winged helix DNA-binding domain"/>
    <property type="match status" value="1"/>
</dbReference>
<name>A0ABQ5LUS6_9RHOB</name>
<dbReference type="SMART" id="SM00418">
    <property type="entry name" value="HTH_ARSR"/>
    <property type="match status" value="1"/>
</dbReference>
<organism evidence="6 7">
    <name type="scientific">Sinisalibacter aestuarii</name>
    <dbReference type="NCBI Taxonomy" id="2949426"/>
    <lineage>
        <taxon>Bacteria</taxon>
        <taxon>Pseudomonadati</taxon>
        <taxon>Pseudomonadota</taxon>
        <taxon>Alphaproteobacteria</taxon>
        <taxon>Rhodobacterales</taxon>
        <taxon>Roseobacteraceae</taxon>
        <taxon>Sinisalibacter</taxon>
    </lineage>
</organism>
<dbReference type="PRINTS" id="PR00778">
    <property type="entry name" value="HTHARSR"/>
</dbReference>
<dbReference type="InterPro" id="IPR036388">
    <property type="entry name" value="WH-like_DNA-bd_sf"/>
</dbReference>
<proteinExistence type="predicted"/>
<gene>
    <name evidence="6" type="ORF">STA1M1_26090</name>
</gene>
<comment type="caution">
    <text evidence="6">The sequence shown here is derived from an EMBL/GenBank/DDBJ whole genome shotgun (WGS) entry which is preliminary data.</text>
</comment>
<keyword evidence="4" id="KW-0804">Transcription</keyword>
<accession>A0ABQ5LUS6</accession>
<dbReference type="SUPFAM" id="SSF46785">
    <property type="entry name" value="Winged helix' DNA-binding domain"/>
    <property type="match status" value="1"/>
</dbReference>
<dbReference type="EMBL" id="BROH01000007">
    <property type="protein sequence ID" value="GKY88740.1"/>
    <property type="molecule type" value="Genomic_DNA"/>
</dbReference>
<evidence type="ECO:0000313" key="7">
    <source>
        <dbReference type="Proteomes" id="UP001144205"/>
    </source>
</evidence>
<keyword evidence="1" id="KW-0059">Arsenical resistance</keyword>
<dbReference type="PANTHER" id="PTHR33154:SF18">
    <property type="entry name" value="ARSENICAL RESISTANCE OPERON REPRESSOR"/>
    <property type="match status" value="1"/>
</dbReference>
<sequence length="104" mass="11597">MIDDQSLARSMKALAHPRRAMIFRLLAQDPGAGRGFRRLADRTRLRDSSLAHHLREMERGGLLRRHRRGAEVVFSLSVTELTQALAIALRLGEASRSSGPQRAA</sequence>
<evidence type="ECO:0000256" key="4">
    <source>
        <dbReference type="ARBA" id="ARBA00023163"/>
    </source>
</evidence>
<evidence type="ECO:0000256" key="1">
    <source>
        <dbReference type="ARBA" id="ARBA00022849"/>
    </source>
</evidence>